<evidence type="ECO:0000313" key="1">
    <source>
        <dbReference type="EMBL" id="EXZ27651.1"/>
    </source>
</evidence>
<comment type="caution">
    <text evidence="1">The sequence shown here is derived from an EMBL/GenBank/DDBJ whole genome shotgun (WGS) entry which is preliminary data.</text>
</comment>
<protein>
    <submittedName>
        <fullName evidence="1">Uncharacterized protein</fullName>
    </submittedName>
</protein>
<evidence type="ECO:0000313" key="2">
    <source>
        <dbReference type="Proteomes" id="UP000022082"/>
    </source>
</evidence>
<gene>
    <name evidence="1" type="ORF">M136_3217</name>
</gene>
<name>A0A016AGY3_BACFG</name>
<dbReference type="EMBL" id="JGDJ01000246">
    <property type="protein sequence ID" value="EXZ27651.1"/>
    <property type="molecule type" value="Genomic_DNA"/>
</dbReference>
<accession>A0A016AGY3</accession>
<dbReference type="Proteomes" id="UP000022082">
    <property type="component" value="Unassembled WGS sequence"/>
</dbReference>
<proteinExistence type="predicted"/>
<organism evidence="1 2">
    <name type="scientific">Bacteroides fragilis str. S36L11</name>
    <dbReference type="NCBI Taxonomy" id="1339327"/>
    <lineage>
        <taxon>Bacteria</taxon>
        <taxon>Pseudomonadati</taxon>
        <taxon>Bacteroidota</taxon>
        <taxon>Bacteroidia</taxon>
        <taxon>Bacteroidales</taxon>
        <taxon>Bacteroidaceae</taxon>
        <taxon>Bacteroides</taxon>
    </lineage>
</organism>
<sequence length="43" mass="5146">MKTLFYDVPFVYLEELFHGFLRLSRLFTAPKIQKKSVPTVDNR</sequence>
<dbReference type="PATRIC" id="fig|1339327.3.peg.3767"/>
<dbReference type="AlphaFoldDB" id="A0A016AGY3"/>
<reference evidence="1 2" key="1">
    <citation type="submission" date="2014-02" db="EMBL/GenBank/DDBJ databases">
        <authorList>
            <person name="Sears C."/>
            <person name="Carroll K."/>
            <person name="Sack B.R."/>
            <person name="Qadri F."/>
            <person name="Myers L.L."/>
            <person name="Chung G.-T."/>
            <person name="Escheverria P."/>
            <person name="Fraser C.M."/>
            <person name="Sadzewicz L."/>
            <person name="Shefchek K.A."/>
            <person name="Tallon L."/>
            <person name="Das S.P."/>
            <person name="Daugherty S."/>
            <person name="Mongodin E.F."/>
        </authorList>
    </citation>
    <scope>NUCLEOTIDE SEQUENCE [LARGE SCALE GENOMIC DNA]</scope>
    <source>
        <strain evidence="1 2">S36L11</strain>
    </source>
</reference>